<evidence type="ECO:0000313" key="10">
    <source>
        <dbReference type="Proteomes" id="UP000315439"/>
    </source>
</evidence>
<dbReference type="OrthoDB" id="9812260at2"/>
<name>A0A545UF25_9GAMM</name>
<dbReference type="RefSeq" id="WP_142893320.1">
    <property type="nucleotide sequence ID" value="NZ_ML660163.1"/>
</dbReference>
<reference evidence="9 10" key="1">
    <citation type="submission" date="2019-07" db="EMBL/GenBank/DDBJ databases">
        <title>Draft genome for Aliikangiella sp. M105.</title>
        <authorList>
            <person name="Wang G."/>
        </authorList>
    </citation>
    <scope>NUCLEOTIDE SEQUENCE [LARGE SCALE GENOMIC DNA]</scope>
    <source>
        <strain evidence="9 10">M105</strain>
    </source>
</reference>
<comment type="catalytic activity">
    <reaction evidence="1">
        <text>ATP + protein L-histidine = ADP + protein N-phospho-L-histidine.</text>
        <dbReference type="EC" id="2.7.13.3"/>
    </reaction>
</comment>
<evidence type="ECO:0000256" key="7">
    <source>
        <dbReference type="SAM" id="Phobius"/>
    </source>
</evidence>
<dbReference type="EMBL" id="VIKS01000005">
    <property type="protein sequence ID" value="TQV88079.1"/>
    <property type="molecule type" value="Genomic_DNA"/>
</dbReference>
<feature type="transmembrane region" description="Helical" evidence="7">
    <location>
        <begin position="173"/>
        <end position="195"/>
    </location>
</feature>
<dbReference type="PRINTS" id="PR00344">
    <property type="entry name" value="BCTRLSENSOR"/>
</dbReference>
<evidence type="ECO:0000256" key="3">
    <source>
        <dbReference type="ARBA" id="ARBA00022553"/>
    </source>
</evidence>
<dbReference type="SUPFAM" id="SSF55874">
    <property type="entry name" value="ATPase domain of HSP90 chaperone/DNA topoisomerase II/histidine kinase"/>
    <property type="match status" value="1"/>
</dbReference>
<dbReference type="EC" id="2.7.13.3" evidence="2"/>
<keyword evidence="3" id="KW-0597">Phosphoprotein</keyword>
<dbReference type="PANTHER" id="PTHR43711:SF1">
    <property type="entry name" value="HISTIDINE KINASE 1"/>
    <property type="match status" value="1"/>
</dbReference>
<comment type="caution">
    <text evidence="9">The sequence shown here is derived from an EMBL/GenBank/DDBJ whole genome shotgun (WGS) entry which is preliminary data.</text>
</comment>
<dbReference type="SMART" id="SM00388">
    <property type="entry name" value="HisKA"/>
    <property type="match status" value="1"/>
</dbReference>
<evidence type="ECO:0000256" key="2">
    <source>
        <dbReference type="ARBA" id="ARBA00012438"/>
    </source>
</evidence>
<evidence type="ECO:0000256" key="5">
    <source>
        <dbReference type="ARBA" id="ARBA00022777"/>
    </source>
</evidence>
<dbReference type="InterPro" id="IPR005467">
    <property type="entry name" value="His_kinase_dom"/>
</dbReference>
<dbReference type="SMART" id="SM00387">
    <property type="entry name" value="HATPase_c"/>
    <property type="match status" value="1"/>
</dbReference>
<dbReference type="AlphaFoldDB" id="A0A545UF25"/>
<keyword evidence="10" id="KW-1185">Reference proteome</keyword>
<feature type="domain" description="Histidine kinase" evidence="8">
    <location>
        <begin position="218"/>
        <end position="439"/>
    </location>
</feature>
<dbReference type="Pfam" id="PF02518">
    <property type="entry name" value="HATPase_c"/>
    <property type="match status" value="1"/>
</dbReference>
<evidence type="ECO:0000256" key="6">
    <source>
        <dbReference type="ARBA" id="ARBA00023012"/>
    </source>
</evidence>
<proteinExistence type="predicted"/>
<keyword evidence="7" id="KW-0812">Transmembrane</keyword>
<dbReference type="InterPro" id="IPR050736">
    <property type="entry name" value="Sensor_HK_Regulatory"/>
</dbReference>
<dbReference type="Proteomes" id="UP000315439">
    <property type="component" value="Unassembled WGS sequence"/>
</dbReference>
<evidence type="ECO:0000256" key="1">
    <source>
        <dbReference type="ARBA" id="ARBA00000085"/>
    </source>
</evidence>
<keyword evidence="4" id="KW-0808">Transferase</keyword>
<dbReference type="InterPro" id="IPR036097">
    <property type="entry name" value="HisK_dim/P_sf"/>
</dbReference>
<organism evidence="9 10">
    <name type="scientific">Aliikangiella coralliicola</name>
    <dbReference type="NCBI Taxonomy" id="2592383"/>
    <lineage>
        <taxon>Bacteria</taxon>
        <taxon>Pseudomonadati</taxon>
        <taxon>Pseudomonadota</taxon>
        <taxon>Gammaproteobacteria</taxon>
        <taxon>Oceanospirillales</taxon>
        <taxon>Pleioneaceae</taxon>
        <taxon>Aliikangiella</taxon>
    </lineage>
</organism>
<evidence type="ECO:0000256" key="4">
    <source>
        <dbReference type="ARBA" id="ARBA00022679"/>
    </source>
</evidence>
<dbReference type="Pfam" id="PF00512">
    <property type="entry name" value="HisKA"/>
    <property type="match status" value="1"/>
</dbReference>
<dbReference type="PROSITE" id="PS50109">
    <property type="entry name" value="HIS_KIN"/>
    <property type="match status" value="1"/>
</dbReference>
<keyword evidence="6" id="KW-0902">Two-component regulatory system</keyword>
<gene>
    <name evidence="9" type="ORF">FLL46_09735</name>
</gene>
<dbReference type="Gene3D" id="3.30.565.10">
    <property type="entry name" value="Histidine kinase-like ATPase, C-terminal domain"/>
    <property type="match status" value="1"/>
</dbReference>
<keyword evidence="7" id="KW-1133">Transmembrane helix</keyword>
<dbReference type="PANTHER" id="PTHR43711">
    <property type="entry name" value="TWO-COMPONENT HISTIDINE KINASE"/>
    <property type="match status" value="1"/>
</dbReference>
<keyword evidence="5" id="KW-0418">Kinase</keyword>
<evidence type="ECO:0000259" key="8">
    <source>
        <dbReference type="PROSITE" id="PS50109"/>
    </source>
</evidence>
<dbReference type="SUPFAM" id="SSF47384">
    <property type="entry name" value="Homodimeric domain of signal transducing histidine kinase"/>
    <property type="match status" value="1"/>
</dbReference>
<dbReference type="InterPro" id="IPR004358">
    <property type="entry name" value="Sig_transdc_His_kin-like_C"/>
</dbReference>
<dbReference type="Gene3D" id="1.10.287.130">
    <property type="match status" value="1"/>
</dbReference>
<evidence type="ECO:0000313" key="9">
    <source>
        <dbReference type="EMBL" id="TQV88079.1"/>
    </source>
</evidence>
<dbReference type="InterPro" id="IPR036890">
    <property type="entry name" value="HATPase_C_sf"/>
</dbReference>
<sequence length="528" mass="60282">MSRFALIKMLRRKGELHGQLIISAIFISLILILLWSLDRYWQNTLKPRLYLAAETQAKVLAESQATALTDALERAEPERLKSYLLETVEEMLIVEDPAIGERFIRNLQLQLDYTSISVPPDSLDLNEGIGPCDQCFNVEVPLINHQGEILGIATLSISDGYFRTLSQEMKSKLFAESGLVFGLLAAVWLVMMIMFHRLHIAKQILEASDQAKTRFMANVTHELRTPLNAILGYTQLYKRDLEMMNNYGQGIKAIDRSADHLLLMINDILEFSRANEENLTLHPVEVDLHSFLKTMVEMTQISTQIKNLPFEYNFDKDLPSIVKIDDKRLRQVLLNLLSNAVKFTNSGHVSFSVRLKSIKSDICRLKFEIEDTGIGIEKSQLQSIFIPFQQLDNAITRAEGTGLGLTISQRLVKLMGSKLQLKSEPKKGSKFWFELNIPVIGKENINSDDVSISATTAQQNEPIILPQKHQLDALIEQTKRHNILGIRSILKELEHQPELGPFLNKTRPYVEKYRFKELSEWLEKHETS</sequence>
<dbReference type="CDD" id="cd16922">
    <property type="entry name" value="HATPase_EvgS-ArcB-TorS-like"/>
    <property type="match status" value="1"/>
</dbReference>
<accession>A0A545UF25</accession>
<dbReference type="InterPro" id="IPR003594">
    <property type="entry name" value="HATPase_dom"/>
</dbReference>
<dbReference type="FunFam" id="3.30.565.10:FF:000010">
    <property type="entry name" value="Sensor histidine kinase RcsC"/>
    <property type="match status" value="1"/>
</dbReference>
<dbReference type="InterPro" id="IPR003661">
    <property type="entry name" value="HisK_dim/P_dom"/>
</dbReference>
<feature type="transmembrane region" description="Helical" evidence="7">
    <location>
        <begin position="20"/>
        <end position="37"/>
    </location>
</feature>
<dbReference type="CDD" id="cd00082">
    <property type="entry name" value="HisKA"/>
    <property type="match status" value="1"/>
</dbReference>
<dbReference type="GO" id="GO:0000155">
    <property type="term" value="F:phosphorelay sensor kinase activity"/>
    <property type="evidence" value="ECO:0007669"/>
    <property type="project" value="InterPro"/>
</dbReference>
<protein>
    <recommendedName>
        <fullName evidence="2">histidine kinase</fullName>
        <ecNumber evidence="2">2.7.13.3</ecNumber>
    </recommendedName>
</protein>
<keyword evidence="7" id="KW-0472">Membrane</keyword>